<accession>A0A0K2U8S9</accession>
<reference evidence="1" key="1">
    <citation type="submission" date="2014-05" db="EMBL/GenBank/DDBJ databases">
        <authorList>
            <person name="Chronopoulou M."/>
        </authorList>
    </citation>
    <scope>NUCLEOTIDE SEQUENCE</scope>
    <source>
        <tissue evidence="1">Whole organism</tissue>
    </source>
</reference>
<proteinExistence type="predicted"/>
<organism evidence="1">
    <name type="scientific">Lepeophtheirus salmonis</name>
    <name type="common">Salmon louse</name>
    <name type="synonym">Caligus salmonis</name>
    <dbReference type="NCBI Taxonomy" id="72036"/>
    <lineage>
        <taxon>Eukaryota</taxon>
        <taxon>Metazoa</taxon>
        <taxon>Ecdysozoa</taxon>
        <taxon>Arthropoda</taxon>
        <taxon>Crustacea</taxon>
        <taxon>Multicrustacea</taxon>
        <taxon>Hexanauplia</taxon>
        <taxon>Copepoda</taxon>
        <taxon>Siphonostomatoida</taxon>
        <taxon>Caligidae</taxon>
        <taxon>Lepeophtheirus</taxon>
    </lineage>
</organism>
<dbReference type="EMBL" id="HACA01017104">
    <property type="protein sequence ID" value="CDW34465.1"/>
    <property type="molecule type" value="Transcribed_RNA"/>
</dbReference>
<dbReference type="AlphaFoldDB" id="A0A0K2U8S9"/>
<protein>
    <submittedName>
        <fullName evidence="1">Uncharacterized protein</fullName>
    </submittedName>
</protein>
<evidence type="ECO:0000313" key="1">
    <source>
        <dbReference type="EMBL" id="CDW34465.1"/>
    </source>
</evidence>
<sequence>MDEKDDMMKLVIEGRHFKHMCQITFSFLMGISRSTLGHLHTHYMENGLTLSTHIENTLDRPYNMSDGKLSRYFLETL</sequence>
<name>A0A0K2U8S9_LEPSM</name>